<accession>A0A9X4M6R4</accession>
<dbReference type="RefSeq" id="WP_009625610.1">
    <property type="nucleotide sequence ID" value="NZ_VBTY01000015.1"/>
</dbReference>
<dbReference type="InterPro" id="IPR010865">
    <property type="entry name" value="DUF1499"/>
</dbReference>
<proteinExistence type="predicted"/>
<name>A0A9X4M6R4_9CYAN</name>
<evidence type="ECO:0000313" key="2">
    <source>
        <dbReference type="Proteomes" id="UP001152872"/>
    </source>
</evidence>
<evidence type="ECO:0000313" key="1">
    <source>
        <dbReference type="EMBL" id="MDG3493570.1"/>
    </source>
</evidence>
<dbReference type="PANTHER" id="PTHR34801">
    <property type="entry name" value="EXPRESSED PROTEIN"/>
    <property type="match status" value="1"/>
</dbReference>
<dbReference type="PIRSF" id="PIRSF026426">
    <property type="entry name" value="DUF1499"/>
    <property type="match status" value="1"/>
</dbReference>
<protein>
    <submittedName>
        <fullName evidence="1">DUF1499 domain-containing protein</fullName>
    </submittedName>
</protein>
<comment type="caution">
    <text evidence="1">The sequence shown here is derived from an EMBL/GenBank/DDBJ whole genome shotgun (WGS) entry which is preliminary data.</text>
</comment>
<gene>
    <name evidence="1" type="ORF">FEV09_03270</name>
</gene>
<organism evidence="1 2">
    <name type="scientific">Pseudanabaena catenata USMAC16</name>
    <dbReference type="NCBI Taxonomy" id="1855837"/>
    <lineage>
        <taxon>Bacteria</taxon>
        <taxon>Bacillati</taxon>
        <taxon>Cyanobacteriota</taxon>
        <taxon>Cyanophyceae</taxon>
        <taxon>Pseudanabaenales</taxon>
        <taxon>Pseudanabaenaceae</taxon>
        <taxon>Pseudanabaena</taxon>
    </lineage>
</organism>
<dbReference type="Pfam" id="PF07386">
    <property type="entry name" value="DUF1499"/>
    <property type="match status" value="1"/>
</dbReference>
<dbReference type="EMBL" id="VBTY01000015">
    <property type="protein sequence ID" value="MDG3493570.1"/>
    <property type="molecule type" value="Genomic_DNA"/>
</dbReference>
<sequence>MSRIVVIAASLYFVALAYVGFVPAASAHTITNSLNSAIATPMALFSFSGKRPSNLGVNDGKLLACPTSPNCVSSQSDDLEHKIAPLTYKGEPAKALEDLKAVILSMPRTKIITAEGNYIYAEFTSALMGYVDDVEFYLNAEQGIIEVRSASRLGESDLGVNRKRVEAIRDQFT</sequence>
<keyword evidence="2" id="KW-1185">Reference proteome</keyword>
<dbReference type="PANTHER" id="PTHR34801:SF6">
    <property type="entry name" value="SLL1620 PROTEIN"/>
    <property type="match status" value="1"/>
</dbReference>
<dbReference type="AlphaFoldDB" id="A0A9X4M6R4"/>
<reference evidence="1" key="1">
    <citation type="submission" date="2019-05" db="EMBL/GenBank/DDBJ databases">
        <title>Whole genome sequencing of Pseudanabaena catenata USMAC16.</title>
        <authorList>
            <person name="Khan Z."/>
            <person name="Omar W.M."/>
            <person name="Convey P."/>
            <person name="Merican F."/>
            <person name="Najimudin N."/>
        </authorList>
    </citation>
    <scope>NUCLEOTIDE SEQUENCE</scope>
    <source>
        <strain evidence="1">USMAC16</strain>
    </source>
</reference>
<dbReference type="Proteomes" id="UP001152872">
    <property type="component" value="Unassembled WGS sequence"/>
</dbReference>